<evidence type="ECO:0000313" key="1">
    <source>
        <dbReference type="EMBL" id="APX11785.1"/>
    </source>
</evidence>
<dbReference type="STRING" id="299262.BWR18_08885"/>
<gene>
    <name evidence="1" type="ORF">BWR18_08885</name>
</gene>
<protein>
    <recommendedName>
        <fullName evidence="3">D-galactarate dehydratase</fullName>
    </recommendedName>
</protein>
<dbReference type="RefSeq" id="WP_076627645.1">
    <property type="nucleotide sequence ID" value="NZ_CP019312.1"/>
</dbReference>
<evidence type="ECO:0000313" key="2">
    <source>
        <dbReference type="Proteomes" id="UP000186336"/>
    </source>
</evidence>
<dbReference type="AlphaFoldDB" id="A0A1P8MUQ2"/>
<dbReference type="PROSITE" id="PS51257">
    <property type="entry name" value="PROKAR_LIPOPROTEIN"/>
    <property type="match status" value="1"/>
</dbReference>
<organism evidence="1 2">
    <name type="scientific">Tateyamaria omphalii</name>
    <dbReference type="NCBI Taxonomy" id="299262"/>
    <lineage>
        <taxon>Bacteria</taxon>
        <taxon>Pseudomonadati</taxon>
        <taxon>Pseudomonadota</taxon>
        <taxon>Alphaproteobacteria</taxon>
        <taxon>Rhodobacterales</taxon>
        <taxon>Roseobacteraceae</taxon>
        <taxon>Tateyamaria</taxon>
    </lineage>
</organism>
<proteinExistence type="predicted"/>
<dbReference type="KEGG" id="tom:BWR18_08885"/>
<dbReference type="OrthoDB" id="7871639at2"/>
<accession>A0A1P8MUQ2</accession>
<reference evidence="1 2" key="1">
    <citation type="submission" date="2017-01" db="EMBL/GenBank/DDBJ databases">
        <title>Complete genome of Tateyamaria omphalii DOK1-4 isolated from seawater in Dokdo.</title>
        <authorList>
            <person name="Kim J.H."/>
            <person name="Chi W.-J."/>
        </authorList>
    </citation>
    <scope>NUCLEOTIDE SEQUENCE [LARGE SCALE GENOMIC DNA]</scope>
    <source>
        <strain evidence="1 2">DOK1-4</strain>
    </source>
</reference>
<sequence>MRWMMFGVCGLALSACDVVPQWAGGTRPAAVVAEGDEPVAPDVAAKPEDETVIGADDVLGPEGEVSIGTLGRTVASLGNAAEPGLWLKTPLVSVEQPGRVYYDATNTTVDVTLIPIDGPATAGSRLSLAAMQALGAPLTGLPEVDVFGG</sequence>
<name>A0A1P8MUQ2_9RHOB</name>
<dbReference type="EMBL" id="CP019312">
    <property type="protein sequence ID" value="APX11785.1"/>
    <property type="molecule type" value="Genomic_DNA"/>
</dbReference>
<evidence type="ECO:0008006" key="3">
    <source>
        <dbReference type="Google" id="ProtNLM"/>
    </source>
</evidence>
<keyword evidence="2" id="KW-1185">Reference proteome</keyword>
<dbReference type="Proteomes" id="UP000186336">
    <property type="component" value="Chromosome"/>
</dbReference>